<keyword evidence="3" id="KW-1185">Reference proteome</keyword>
<name>A0ABR8Z8T2_9FLAO</name>
<comment type="caution">
    <text evidence="2">The sequence shown here is derived from an EMBL/GenBank/DDBJ whole genome shotgun (WGS) entry which is preliminary data.</text>
</comment>
<proteinExistence type="predicted"/>
<keyword evidence="1" id="KW-0732">Signal</keyword>
<organism evidence="2 3">
    <name type="scientific">Chryseobacterium caseinilyticum</name>
    <dbReference type="NCBI Taxonomy" id="2771428"/>
    <lineage>
        <taxon>Bacteria</taxon>
        <taxon>Pseudomonadati</taxon>
        <taxon>Bacteroidota</taxon>
        <taxon>Flavobacteriia</taxon>
        <taxon>Flavobacteriales</taxon>
        <taxon>Weeksellaceae</taxon>
        <taxon>Chryseobacterium group</taxon>
        <taxon>Chryseobacterium</taxon>
    </lineage>
</organism>
<feature type="chain" id="PRO_5046344590" evidence="1">
    <location>
        <begin position="19"/>
        <end position="285"/>
    </location>
</feature>
<evidence type="ECO:0000313" key="3">
    <source>
        <dbReference type="Proteomes" id="UP000637299"/>
    </source>
</evidence>
<dbReference type="EMBL" id="JACYFS010000001">
    <property type="protein sequence ID" value="MBD8081633.1"/>
    <property type="molecule type" value="Genomic_DNA"/>
</dbReference>
<sequence length="285" mass="32330">MKKYILFLFLFIQLIVFGQKTTTIPDSDNRRDHPVELRAAIWDINDGYKTRLKPEDKKFGEPEFKKIKYSPAQLERITYLLKNDVVPAGLKKGSLEENRVLMPYYKSYWVGNLKIDGNLYCVIYIPKKENAHMPAEYIPETDEGTFLSVYVSVPKFAGIKLAGTKPPSPEALAKAQNGNVTFSYANLSRWNNTEGMVIFWFGTSGSVTSYKAYSVKFGNNISEEAVVQNLKSKYISDSDYVGYSFNQGSKCSDLYSDIARKMKVSLESAKDLRLGSCLDNVINFE</sequence>
<accession>A0ABR8Z8T2</accession>
<reference evidence="2 3" key="1">
    <citation type="submission" date="2020-09" db="EMBL/GenBank/DDBJ databases">
        <title>Genome seq and assembly of Chryseobacterium sp.</title>
        <authorList>
            <person name="Chhetri G."/>
        </authorList>
    </citation>
    <scope>NUCLEOTIDE SEQUENCE [LARGE SCALE GENOMIC DNA]</scope>
    <source>
        <strain evidence="2 3">GCR10</strain>
    </source>
</reference>
<gene>
    <name evidence="2" type="ORF">IC610_04245</name>
</gene>
<dbReference type="Proteomes" id="UP000637299">
    <property type="component" value="Unassembled WGS sequence"/>
</dbReference>
<dbReference type="RefSeq" id="WP_191735384.1">
    <property type="nucleotide sequence ID" value="NZ_JACYFS010000001.1"/>
</dbReference>
<feature type="signal peptide" evidence="1">
    <location>
        <begin position="1"/>
        <end position="18"/>
    </location>
</feature>
<evidence type="ECO:0000313" key="2">
    <source>
        <dbReference type="EMBL" id="MBD8081633.1"/>
    </source>
</evidence>
<evidence type="ECO:0000256" key="1">
    <source>
        <dbReference type="SAM" id="SignalP"/>
    </source>
</evidence>
<protein>
    <submittedName>
        <fullName evidence="2">Uncharacterized protein</fullName>
    </submittedName>
</protein>